<dbReference type="InterPro" id="IPR052895">
    <property type="entry name" value="HetReg/Transcr_Mod"/>
</dbReference>
<proteinExistence type="predicted"/>
<dbReference type="PANTHER" id="PTHR24148:SF73">
    <property type="entry name" value="HET DOMAIN PROTEIN (AFU_ORTHOLOGUE AFUA_8G01020)"/>
    <property type="match status" value="1"/>
</dbReference>
<dbReference type="OrthoDB" id="270167at2759"/>
<feature type="compositionally biased region" description="Low complexity" evidence="1">
    <location>
        <begin position="54"/>
        <end position="65"/>
    </location>
</feature>
<dbReference type="AlphaFoldDB" id="A0A194UR66"/>
<organism evidence="3 4">
    <name type="scientific">Cytospora mali</name>
    <name type="common">Apple Valsa canker fungus</name>
    <name type="synonym">Valsa mali</name>
    <dbReference type="NCBI Taxonomy" id="578113"/>
    <lineage>
        <taxon>Eukaryota</taxon>
        <taxon>Fungi</taxon>
        <taxon>Dikarya</taxon>
        <taxon>Ascomycota</taxon>
        <taxon>Pezizomycotina</taxon>
        <taxon>Sordariomycetes</taxon>
        <taxon>Sordariomycetidae</taxon>
        <taxon>Diaporthales</taxon>
        <taxon>Cytosporaceae</taxon>
        <taxon>Cytospora</taxon>
    </lineage>
</organism>
<gene>
    <name evidence="3" type="ORF">VP1G_01625</name>
</gene>
<evidence type="ECO:0000313" key="4">
    <source>
        <dbReference type="Proteomes" id="UP000078576"/>
    </source>
</evidence>
<dbReference type="STRING" id="694573.A0A194UR66"/>
<feature type="region of interest" description="Disordered" evidence="1">
    <location>
        <begin position="52"/>
        <end position="99"/>
    </location>
</feature>
<evidence type="ECO:0000259" key="2">
    <source>
        <dbReference type="Pfam" id="PF06985"/>
    </source>
</evidence>
<dbReference type="EMBL" id="KN714672">
    <property type="protein sequence ID" value="KUI54139.1"/>
    <property type="molecule type" value="Genomic_DNA"/>
</dbReference>
<dbReference type="Proteomes" id="UP000078576">
    <property type="component" value="Unassembled WGS sequence"/>
</dbReference>
<sequence>MPRDTHLTFADIFPDPRDLKRQILEILPHIRERKLIESPTFTFLAIRQAPQLDGPGSSSGAASSPVENLDDMRYTPPSDKSPSSAWSTTSSESRSDMDNLGNTLREFTADDWNNPDLQLSLVKTSDKMGFESTRSYIAVSYCWPSEEEASLDRGELGLPVTICKPDGDCRPSKALPHILRRAVKQAGSLGRKYIWIDQECINQDDSDEKEAAIQCMDVVYRSSQSHILCLLDLQITDQEQISLLEALHICNVNGIGNRFYSMTRSMLGMKGTPEMARILAEILNMVAANRWFFRAWIMHERLCAATLRNTELLITCAPDLASSIPGEVCLMGGYQLEDAQEIARHLENNRKDQDGGDSGPHGALQFMAATEYETPGWVHTLRPEILFGEFGDDECQQAAQVLRAAISHFEASYKAIQPAAHRRRLA</sequence>
<name>A0A194UR66_CYTMA</name>
<evidence type="ECO:0000256" key="1">
    <source>
        <dbReference type="SAM" id="MobiDB-lite"/>
    </source>
</evidence>
<protein>
    <submittedName>
        <fullName evidence="3">Heterokaryon incompatibility protein 6, OR allele</fullName>
    </submittedName>
</protein>
<reference evidence="4" key="1">
    <citation type="submission" date="2014-12" db="EMBL/GenBank/DDBJ databases">
        <title>Genome Sequence of Valsa Canker Pathogens Uncovers a Specific Adaption of Colonization on Woody Bark.</title>
        <authorList>
            <person name="Yin Z."/>
            <person name="Liu H."/>
            <person name="Gao X."/>
            <person name="Li Z."/>
            <person name="Song N."/>
            <person name="Ke X."/>
            <person name="Dai Q."/>
            <person name="Wu Y."/>
            <person name="Sun Y."/>
            <person name="Xu J.-R."/>
            <person name="Kang Z.K."/>
            <person name="Wang L."/>
            <person name="Huang L."/>
        </authorList>
    </citation>
    <scope>NUCLEOTIDE SEQUENCE [LARGE SCALE GENOMIC DNA]</scope>
    <source>
        <strain evidence="4">SXYL134</strain>
    </source>
</reference>
<feature type="domain" description="Heterokaryon incompatibility" evidence="2">
    <location>
        <begin position="136"/>
        <end position="300"/>
    </location>
</feature>
<dbReference type="InterPro" id="IPR010730">
    <property type="entry name" value="HET"/>
</dbReference>
<feature type="compositionally biased region" description="Low complexity" evidence="1">
    <location>
        <begin position="78"/>
        <end position="92"/>
    </location>
</feature>
<dbReference type="Pfam" id="PF06985">
    <property type="entry name" value="HET"/>
    <property type="match status" value="1"/>
</dbReference>
<keyword evidence="4" id="KW-1185">Reference proteome</keyword>
<accession>A0A194UR66</accession>
<dbReference type="PANTHER" id="PTHR24148">
    <property type="entry name" value="ANKYRIN REPEAT DOMAIN-CONTAINING PROTEIN 39 HOMOLOG-RELATED"/>
    <property type="match status" value="1"/>
</dbReference>
<evidence type="ECO:0000313" key="3">
    <source>
        <dbReference type="EMBL" id="KUI54139.1"/>
    </source>
</evidence>